<evidence type="ECO:0000256" key="2">
    <source>
        <dbReference type="SAM" id="Phobius"/>
    </source>
</evidence>
<dbReference type="HOGENOM" id="CLU_2795779_0_0_1"/>
<organism evidence="3 4">
    <name type="scientific">Tuber melanosporum (strain Mel28)</name>
    <name type="common">Perigord black truffle</name>
    <dbReference type="NCBI Taxonomy" id="656061"/>
    <lineage>
        <taxon>Eukaryota</taxon>
        <taxon>Fungi</taxon>
        <taxon>Dikarya</taxon>
        <taxon>Ascomycota</taxon>
        <taxon>Pezizomycotina</taxon>
        <taxon>Pezizomycetes</taxon>
        <taxon>Pezizales</taxon>
        <taxon>Tuberaceae</taxon>
        <taxon>Tuber</taxon>
    </lineage>
</organism>
<keyword evidence="4" id="KW-1185">Reference proteome</keyword>
<keyword evidence="2" id="KW-0472">Membrane</keyword>
<feature type="region of interest" description="Disordered" evidence="1">
    <location>
        <begin position="1"/>
        <end position="27"/>
    </location>
</feature>
<protein>
    <submittedName>
        <fullName evidence="3">(Perigord truffle) hypothetical protein</fullName>
    </submittedName>
</protein>
<gene>
    <name evidence="3" type="ORF">GSTUM_00000239001</name>
</gene>
<dbReference type="AlphaFoldDB" id="D5G539"/>
<accession>D5G539</accession>
<dbReference type="InParanoid" id="D5G539"/>
<proteinExistence type="predicted"/>
<evidence type="ECO:0000313" key="4">
    <source>
        <dbReference type="Proteomes" id="UP000006911"/>
    </source>
</evidence>
<name>D5G539_TUBMM</name>
<keyword evidence="2" id="KW-0812">Transmembrane</keyword>
<sequence length="68" mass="7897">MRKERPKQHPSEQTKGGKNRIRKASRQPIRNGVAHFIQKLFTDFSFFLFFSFLSVAAGQNEMGCLFSF</sequence>
<dbReference type="EMBL" id="FN429996">
    <property type="protein sequence ID" value="CAZ79624.1"/>
    <property type="molecule type" value="Genomic_DNA"/>
</dbReference>
<feature type="transmembrane region" description="Helical" evidence="2">
    <location>
        <begin position="40"/>
        <end position="58"/>
    </location>
</feature>
<feature type="compositionally biased region" description="Basic and acidic residues" evidence="1">
    <location>
        <begin position="1"/>
        <end position="12"/>
    </location>
</feature>
<keyword evidence="2" id="KW-1133">Transmembrane helix</keyword>
<reference evidence="3 4" key="1">
    <citation type="journal article" date="2010" name="Nature">
        <title>Perigord black truffle genome uncovers evolutionary origins and mechanisms of symbiosis.</title>
        <authorList>
            <person name="Martin F."/>
            <person name="Kohler A."/>
            <person name="Murat C."/>
            <person name="Balestrini R."/>
            <person name="Coutinho P.M."/>
            <person name="Jaillon O."/>
            <person name="Montanini B."/>
            <person name="Morin E."/>
            <person name="Noel B."/>
            <person name="Percudani R."/>
            <person name="Porcel B."/>
            <person name="Rubini A."/>
            <person name="Amicucci A."/>
            <person name="Amselem J."/>
            <person name="Anthouard V."/>
            <person name="Arcioni S."/>
            <person name="Artiguenave F."/>
            <person name="Aury J.M."/>
            <person name="Ballario P."/>
            <person name="Bolchi A."/>
            <person name="Brenna A."/>
            <person name="Brun A."/>
            <person name="Buee M."/>
            <person name="Cantarel B."/>
            <person name="Chevalier G."/>
            <person name="Couloux A."/>
            <person name="Da Silva C."/>
            <person name="Denoeud F."/>
            <person name="Duplessis S."/>
            <person name="Ghignone S."/>
            <person name="Hilselberger B."/>
            <person name="Iotti M."/>
            <person name="Marcais B."/>
            <person name="Mello A."/>
            <person name="Miranda M."/>
            <person name="Pacioni G."/>
            <person name="Quesneville H."/>
            <person name="Riccioni C."/>
            <person name="Ruotolo R."/>
            <person name="Splivallo R."/>
            <person name="Stocchi V."/>
            <person name="Tisserant E."/>
            <person name="Viscomi A.R."/>
            <person name="Zambonelli A."/>
            <person name="Zampieri E."/>
            <person name="Henrissat B."/>
            <person name="Lebrun M.H."/>
            <person name="Paolocci F."/>
            <person name="Bonfante P."/>
            <person name="Ottonello S."/>
            <person name="Wincker P."/>
        </authorList>
    </citation>
    <scope>NUCLEOTIDE SEQUENCE [LARGE SCALE GENOMIC DNA]</scope>
    <source>
        <strain evidence="3 4">Mel28</strain>
    </source>
</reference>
<evidence type="ECO:0000313" key="3">
    <source>
        <dbReference type="EMBL" id="CAZ79624.1"/>
    </source>
</evidence>
<dbReference type="KEGG" id="tml:GSTUM_00000239001"/>
<dbReference type="Proteomes" id="UP000006911">
    <property type="component" value="Unassembled WGS sequence"/>
</dbReference>
<evidence type="ECO:0000256" key="1">
    <source>
        <dbReference type="SAM" id="MobiDB-lite"/>
    </source>
</evidence>